<keyword evidence="3 10" id="KW-0963">Cytoplasm</keyword>
<dbReference type="Pfam" id="PF04452">
    <property type="entry name" value="Methyltrans_RNA"/>
    <property type="match status" value="1"/>
</dbReference>
<dbReference type="EMBL" id="SELH01000013">
    <property type="protein sequence ID" value="TWP29848.1"/>
    <property type="molecule type" value="Genomic_DNA"/>
</dbReference>
<evidence type="ECO:0000256" key="7">
    <source>
        <dbReference type="ARBA" id="ARBA00022691"/>
    </source>
</evidence>
<evidence type="ECO:0000256" key="4">
    <source>
        <dbReference type="ARBA" id="ARBA00022552"/>
    </source>
</evidence>
<dbReference type="InterPro" id="IPR029028">
    <property type="entry name" value="Alpha/beta_knot_MTases"/>
</dbReference>
<protein>
    <recommendedName>
        <fullName evidence="10">Ribosomal RNA small subunit methyltransferase E</fullName>
        <ecNumber evidence="10">2.1.1.193</ecNumber>
    </recommendedName>
</protein>
<dbReference type="NCBIfam" id="TIGR00046">
    <property type="entry name" value="RsmE family RNA methyltransferase"/>
    <property type="match status" value="1"/>
</dbReference>
<keyword evidence="6 10" id="KW-0808">Transferase</keyword>
<dbReference type="SUPFAM" id="SSF75217">
    <property type="entry name" value="alpha/beta knot"/>
    <property type="match status" value="1"/>
</dbReference>
<feature type="domain" description="Ribosomal RNA small subunit methyltransferase E methyltransferase" evidence="11">
    <location>
        <begin position="76"/>
        <end position="226"/>
    </location>
</feature>
<dbReference type="EC" id="2.1.1.193" evidence="10"/>
<keyword evidence="4 10" id="KW-0698">rRNA processing</keyword>
<comment type="similarity">
    <text evidence="2 10">Belongs to the RNA methyltransferase RsmE family.</text>
</comment>
<dbReference type="InterPro" id="IPR029026">
    <property type="entry name" value="tRNA_m1G_MTases_N"/>
</dbReference>
<dbReference type="PANTHER" id="PTHR30027:SF3">
    <property type="entry name" value="16S RRNA (URACIL(1498)-N(3))-METHYLTRANSFERASE"/>
    <property type="match status" value="1"/>
</dbReference>
<evidence type="ECO:0000313" key="14">
    <source>
        <dbReference type="Proteomes" id="UP000319499"/>
    </source>
</evidence>
<dbReference type="GO" id="GO:0070475">
    <property type="term" value="P:rRNA base methylation"/>
    <property type="evidence" value="ECO:0007669"/>
    <property type="project" value="TreeGrafter"/>
</dbReference>
<dbReference type="AlphaFoldDB" id="A0A563DHW4"/>
<evidence type="ECO:0000256" key="9">
    <source>
        <dbReference type="ARBA" id="ARBA00047944"/>
    </source>
</evidence>
<dbReference type="InterPro" id="IPR015947">
    <property type="entry name" value="PUA-like_sf"/>
</dbReference>
<dbReference type="InterPro" id="IPR006700">
    <property type="entry name" value="RsmE"/>
</dbReference>
<gene>
    <name evidence="13" type="ORF">ETU09_02385</name>
</gene>
<accession>A0A563DHW4</accession>
<comment type="subcellular location">
    <subcellularLocation>
        <location evidence="1 10">Cytoplasm</location>
    </subcellularLocation>
</comment>
<evidence type="ECO:0000256" key="2">
    <source>
        <dbReference type="ARBA" id="ARBA00005528"/>
    </source>
</evidence>
<evidence type="ECO:0000259" key="11">
    <source>
        <dbReference type="Pfam" id="PF04452"/>
    </source>
</evidence>
<dbReference type="GO" id="GO:0005737">
    <property type="term" value="C:cytoplasm"/>
    <property type="evidence" value="ECO:0007669"/>
    <property type="project" value="UniProtKB-SubCell"/>
</dbReference>
<evidence type="ECO:0000256" key="1">
    <source>
        <dbReference type="ARBA" id="ARBA00004496"/>
    </source>
</evidence>
<dbReference type="InterPro" id="IPR046887">
    <property type="entry name" value="RsmE_PUA-like"/>
</dbReference>
<evidence type="ECO:0000259" key="12">
    <source>
        <dbReference type="Pfam" id="PF20260"/>
    </source>
</evidence>
<dbReference type="PIRSF" id="PIRSF015601">
    <property type="entry name" value="MTase_slr0722"/>
    <property type="match status" value="1"/>
</dbReference>
<sequence length="234" mass="26640">MRLFIGNITPEHVTLNQEEEHHIIKVLRMNDGEEIYVTDGLGSLVRGKISIMGKKISINVLEIIKTKQTGIDNKGLHIAIAPTKNIDRFDFFLEKSIELGISTITPILCANSERKHLNYEKVLKQAYGACKQCLRTVFPIINPLTNLQDFLKNSAENIYVAHCYNEFEKKSINQVLKNRKDLTILIGPEGDFSKKEIEHLYNYSATGISLGENRLRTETAGIFVASCYYYSNFH</sequence>
<dbReference type="Gene3D" id="3.40.1280.10">
    <property type="match status" value="1"/>
</dbReference>
<name>A0A563DHW4_9FLAO</name>
<dbReference type="GO" id="GO:0070042">
    <property type="term" value="F:rRNA (uridine-N3-)-methyltransferase activity"/>
    <property type="evidence" value="ECO:0007669"/>
    <property type="project" value="TreeGrafter"/>
</dbReference>
<dbReference type="Gene3D" id="2.40.240.20">
    <property type="entry name" value="Hypothetical PUA domain-like, domain 1"/>
    <property type="match status" value="1"/>
</dbReference>
<evidence type="ECO:0000256" key="10">
    <source>
        <dbReference type="PIRNR" id="PIRNR015601"/>
    </source>
</evidence>
<keyword evidence="14" id="KW-1185">Reference proteome</keyword>
<dbReference type="SUPFAM" id="SSF88697">
    <property type="entry name" value="PUA domain-like"/>
    <property type="match status" value="1"/>
</dbReference>
<comment type="catalytic activity">
    <reaction evidence="9 10">
        <text>uridine(1498) in 16S rRNA + S-adenosyl-L-methionine = N(3)-methyluridine(1498) in 16S rRNA + S-adenosyl-L-homocysteine + H(+)</text>
        <dbReference type="Rhea" id="RHEA:42920"/>
        <dbReference type="Rhea" id="RHEA-COMP:10283"/>
        <dbReference type="Rhea" id="RHEA-COMP:10284"/>
        <dbReference type="ChEBI" id="CHEBI:15378"/>
        <dbReference type="ChEBI" id="CHEBI:57856"/>
        <dbReference type="ChEBI" id="CHEBI:59789"/>
        <dbReference type="ChEBI" id="CHEBI:65315"/>
        <dbReference type="ChEBI" id="CHEBI:74502"/>
        <dbReference type="EC" id="2.1.1.193"/>
    </reaction>
</comment>
<organism evidence="13 14">
    <name type="scientific">Apibacter muscae</name>
    <dbReference type="NCBI Taxonomy" id="2509004"/>
    <lineage>
        <taxon>Bacteria</taxon>
        <taxon>Pseudomonadati</taxon>
        <taxon>Bacteroidota</taxon>
        <taxon>Flavobacteriia</taxon>
        <taxon>Flavobacteriales</taxon>
        <taxon>Weeksellaceae</taxon>
        <taxon>Apibacter</taxon>
    </lineage>
</organism>
<dbReference type="OrthoDB" id="9815641at2"/>
<reference evidence="13 14" key="1">
    <citation type="submission" date="2019-02" db="EMBL/GenBank/DDBJ databases">
        <title>Apibacter muscae sp. nov.: a novel member of the house fly microbiota.</title>
        <authorList>
            <person name="Park R."/>
        </authorList>
    </citation>
    <scope>NUCLEOTIDE SEQUENCE [LARGE SCALE GENOMIC DNA]</scope>
    <source>
        <strain evidence="13 14">AL1</strain>
    </source>
</reference>
<proteinExistence type="inferred from homology"/>
<dbReference type="Proteomes" id="UP000319499">
    <property type="component" value="Unassembled WGS sequence"/>
</dbReference>
<dbReference type="Pfam" id="PF20260">
    <property type="entry name" value="PUA_4"/>
    <property type="match status" value="1"/>
</dbReference>
<evidence type="ECO:0000256" key="8">
    <source>
        <dbReference type="ARBA" id="ARBA00025699"/>
    </source>
</evidence>
<feature type="domain" description="Ribosomal RNA small subunit methyltransferase E PUA-like" evidence="12">
    <location>
        <begin position="16"/>
        <end position="55"/>
    </location>
</feature>
<dbReference type="RefSeq" id="WP_146291640.1">
    <property type="nucleotide sequence ID" value="NZ_SELH01000013.1"/>
</dbReference>
<comment type="function">
    <text evidence="8 10">Specifically methylates the N3 position of the uracil ring of uridine 1498 (m3U1498) in 16S rRNA. Acts on the fully assembled 30S ribosomal subunit.</text>
</comment>
<evidence type="ECO:0000256" key="5">
    <source>
        <dbReference type="ARBA" id="ARBA00022603"/>
    </source>
</evidence>
<comment type="caution">
    <text evidence="13">The sequence shown here is derived from an EMBL/GenBank/DDBJ whole genome shotgun (WGS) entry which is preliminary data.</text>
</comment>
<evidence type="ECO:0000256" key="6">
    <source>
        <dbReference type="ARBA" id="ARBA00022679"/>
    </source>
</evidence>
<keyword evidence="5 10" id="KW-0489">Methyltransferase</keyword>
<dbReference type="PANTHER" id="PTHR30027">
    <property type="entry name" value="RIBOSOMAL RNA SMALL SUBUNIT METHYLTRANSFERASE E"/>
    <property type="match status" value="1"/>
</dbReference>
<keyword evidence="7 10" id="KW-0949">S-adenosyl-L-methionine</keyword>
<dbReference type="CDD" id="cd18084">
    <property type="entry name" value="RsmE-like"/>
    <property type="match status" value="1"/>
</dbReference>
<evidence type="ECO:0000313" key="13">
    <source>
        <dbReference type="EMBL" id="TWP29848.1"/>
    </source>
</evidence>
<dbReference type="InterPro" id="IPR046886">
    <property type="entry name" value="RsmE_MTase_dom"/>
</dbReference>
<evidence type="ECO:0000256" key="3">
    <source>
        <dbReference type="ARBA" id="ARBA00022490"/>
    </source>
</evidence>